<dbReference type="EMDB" id="EMD-17208"/>
<dbReference type="GO" id="GO:0000314">
    <property type="term" value="C:organellar small ribosomal subunit"/>
    <property type="evidence" value="ECO:0000255"/>
    <property type="project" value="GeneDB"/>
</dbReference>
<evidence type="ECO:0007829" key="10">
    <source>
        <dbReference type="PDB" id="4V8M"/>
    </source>
</evidence>
<evidence type="ECO:0007829" key="12">
    <source>
        <dbReference type="PDB" id="8OVE"/>
    </source>
</evidence>
<dbReference type="InterPro" id="IPR001865">
    <property type="entry name" value="Ribosomal_uS2"/>
</dbReference>
<dbReference type="OrthoDB" id="238446at2759"/>
<sequence length="277" mass="31354">MTETSRRDLIFLVLSPFSPSLSSKALRNSHTRNMTSVSSGAKVLRMKESDVQKLLAMHCHLGTKNSSSAMKKYIHGRTSDGTNIIDIHMTWEKLILAARVIAAVENPQDVTVCSTRLFGQRAIFKFSQLVGTSFLGGRFIPGTFTNQIQKKFMQPRVLVVTDPRTDHQALREASLVNIPVIAFCDTDAPLEFVDIAIPCNNRGRHSISMMYWLLAREVLRLRGTIPRSVPWEVKVDLFFYRDPEEALKQEEATAAAEVHEEADEGYGWVERDNTWEQ</sequence>
<evidence type="ECO:0000256" key="6">
    <source>
        <dbReference type="HAMAP-Rule" id="MF_03015"/>
    </source>
</evidence>
<dbReference type="GO" id="GO:0003735">
    <property type="term" value="F:structural constituent of ribosome"/>
    <property type="evidence" value="ECO:0000255"/>
    <property type="project" value="GeneDB"/>
</dbReference>
<dbReference type="InterPro" id="IPR005707">
    <property type="entry name" value="Ribosomal_uS2_euk/arc"/>
</dbReference>
<keyword evidence="10 11" id="KW-0002">3D-structure</keyword>
<evidence type="ECO:0000256" key="3">
    <source>
        <dbReference type="ARBA" id="ARBA00022490"/>
    </source>
</evidence>
<accession>Q383I8</accession>
<organism evidence="8 9">
    <name type="scientific">Trypanosoma brucei brucei (strain 927/4 GUTat10.1)</name>
    <dbReference type="NCBI Taxonomy" id="185431"/>
    <lineage>
        <taxon>Eukaryota</taxon>
        <taxon>Discoba</taxon>
        <taxon>Euglenozoa</taxon>
        <taxon>Kinetoplastea</taxon>
        <taxon>Metakinetoplastina</taxon>
        <taxon>Trypanosomatida</taxon>
        <taxon>Trypanosomatidae</taxon>
        <taxon>Trypanosoma</taxon>
    </lineage>
</organism>
<comment type="subcellular location">
    <subcellularLocation>
        <location evidence="1 6">Cytoplasm</location>
    </subcellularLocation>
</comment>
<dbReference type="PDB" id="8OVE">
    <property type="method" value="EM"/>
    <property type="resolution" value="2.60 A"/>
    <property type="chains" value="AC=1-277"/>
</dbReference>
<dbReference type="PDB" id="4V8M">
    <property type="method" value="EM"/>
    <property type="resolution" value="5.57 A"/>
    <property type="chains" value="AC=1-277"/>
</dbReference>
<dbReference type="GO" id="GO:0000028">
    <property type="term" value="P:ribosomal small subunit assembly"/>
    <property type="evidence" value="ECO:0000318"/>
    <property type="project" value="GO_Central"/>
</dbReference>
<dbReference type="GO" id="GO:0003729">
    <property type="term" value="F:mRNA binding"/>
    <property type="evidence" value="ECO:0000314"/>
    <property type="project" value="GeneDB"/>
</dbReference>
<dbReference type="InParanoid" id="Q383I8"/>
<dbReference type="IntAct" id="Q383I8">
    <property type="interactions" value="1"/>
</dbReference>
<dbReference type="Proteomes" id="UP000008524">
    <property type="component" value="Chromosome 11"/>
</dbReference>
<dbReference type="InterPro" id="IPR018130">
    <property type="entry name" value="Ribosomal_uS2_CS"/>
</dbReference>
<dbReference type="InterPro" id="IPR023591">
    <property type="entry name" value="Ribosomal_uS2_flav_dom_sf"/>
</dbReference>
<dbReference type="PaxDb" id="5691-EAN80043"/>
<comment type="function">
    <text evidence="6">Required for the assembly and/or stability of the 40S ribosomal subunit. Required for the processing of the 20S rRNA-precursor to mature 18S rRNA in a late step of the maturation of 40S ribosomal subunits.</text>
</comment>
<dbReference type="PROSITE" id="PS00963">
    <property type="entry name" value="RIBOSOMAL_S2_2"/>
    <property type="match status" value="1"/>
</dbReference>
<dbReference type="CDD" id="cd01425">
    <property type="entry name" value="RPS2"/>
    <property type="match status" value="1"/>
</dbReference>
<dbReference type="Gene3D" id="3.40.50.10490">
    <property type="entry name" value="Glucose-6-phosphate isomerase like protein, domain 1"/>
    <property type="match status" value="1"/>
</dbReference>
<dbReference type="KEGG" id="tbr:Tb11.01.2680"/>
<keyword evidence="5 6" id="KW-0687">Ribonucleoprotein</keyword>
<dbReference type="PANTHER" id="PTHR11489">
    <property type="entry name" value="40S RIBOSOMAL PROTEIN SA"/>
    <property type="match status" value="1"/>
</dbReference>
<dbReference type="PDB" id="8OVA">
    <property type="method" value="EM"/>
    <property type="resolution" value="2.47 A"/>
    <property type="chains" value="AC=1-277"/>
</dbReference>
<dbReference type="HAMAP" id="MF_03015">
    <property type="entry name" value="Ribosomal_S2_euk"/>
    <property type="match status" value="1"/>
</dbReference>
<keyword evidence="9" id="KW-1185">Reference proteome</keyword>
<evidence type="ECO:0000256" key="2">
    <source>
        <dbReference type="ARBA" id="ARBA00006242"/>
    </source>
</evidence>
<evidence type="ECO:0000313" key="8">
    <source>
        <dbReference type="EMBL" id="EAN80043.1"/>
    </source>
</evidence>
<dbReference type="InterPro" id="IPR027498">
    <property type="entry name" value="Ribosomal_uS2_euk"/>
</dbReference>
<proteinExistence type="evidence at protein level"/>
<evidence type="ECO:0007829" key="11">
    <source>
        <dbReference type="PDB" id="8OVA"/>
    </source>
</evidence>
<dbReference type="FunCoup" id="Q383I8">
    <property type="interactions" value="347"/>
</dbReference>
<dbReference type="AlphaFoldDB" id="Q383I8"/>
<dbReference type="STRING" id="185431.Q383I8"/>
<dbReference type="GeneID" id="3665659"/>
<comment type="similarity">
    <text evidence="2 6 7">Belongs to the universal ribosomal protein uS2 family.</text>
</comment>
<reference evidence="8 9" key="2">
    <citation type="journal article" date="2005" name="Science">
        <title>The genome of the African trypanosome Trypanosoma brucei.</title>
        <authorList>
            <person name="Berriman M."/>
            <person name="Ghedin E."/>
            <person name="Hertz-Fowler C."/>
            <person name="Blandin G."/>
            <person name="Renauld H."/>
            <person name="Bartholomeu D.C."/>
            <person name="Lennard N.J."/>
            <person name="Caler E."/>
            <person name="Hamlin N.E."/>
            <person name="Haas B."/>
            <person name="Bohme U."/>
            <person name="Hannick L."/>
            <person name="Aslett M.A."/>
            <person name="Shallom J."/>
            <person name="Marcello L."/>
            <person name="Hou L."/>
            <person name="Wickstead B."/>
            <person name="Alsmark U.C."/>
            <person name="Arrowsmith C."/>
            <person name="Atkin R.J."/>
            <person name="Barron A.J."/>
            <person name="Bringaud F."/>
            <person name="Brooks K."/>
            <person name="Carrington M."/>
            <person name="Cherevach I."/>
            <person name="Chillingworth T.J."/>
            <person name="Churcher C."/>
            <person name="Clark L.N."/>
            <person name="Corton C.H."/>
            <person name="Cronin A."/>
            <person name="Davies R.M."/>
            <person name="Doggett J."/>
            <person name="Djikeng A."/>
            <person name="Feldblyum T."/>
            <person name="Field M.C."/>
            <person name="Fraser A."/>
            <person name="Goodhead I."/>
            <person name="Hance Z."/>
            <person name="Harper D."/>
            <person name="Harris B.R."/>
            <person name="Hauser H."/>
            <person name="Hostetler J."/>
            <person name="Ivens A."/>
            <person name="Jagels K."/>
            <person name="Johnson D."/>
            <person name="Johnson J."/>
            <person name="Jones K."/>
            <person name="Kerhornou A.X."/>
            <person name="Koo H."/>
            <person name="Larke N."/>
            <person name="Landfear S."/>
            <person name="Larkin C."/>
            <person name="Leech V."/>
            <person name="Line A."/>
            <person name="Lord A."/>
            <person name="Macleod A."/>
            <person name="Mooney P.J."/>
            <person name="Moule S."/>
            <person name="Martin D.M."/>
            <person name="Morgan G.W."/>
            <person name="Mungall K."/>
            <person name="Norbertczak H."/>
            <person name="Ormond D."/>
            <person name="Pai G."/>
            <person name="Peacock C.S."/>
            <person name="Peterson J."/>
            <person name="Quail M.A."/>
            <person name="Rabbinowitsch E."/>
            <person name="Rajandream M.A."/>
            <person name="Reitter C."/>
            <person name="Salzberg S.L."/>
            <person name="Sanders M."/>
            <person name="Schobel S."/>
            <person name="Sharp S."/>
            <person name="Simmonds M."/>
            <person name="Simpson A.J."/>
            <person name="Tallon L."/>
            <person name="Turner C.M."/>
            <person name="Tait A."/>
            <person name="Tivey A.R."/>
            <person name="Van Aken S."/>
            <person name="Walker D."/>
            <person name="Wanless D."/>
            <person name="Wang S."/>
            <person name="White B."/>
            <person name="White O."/>
            <person name="Whitehead S."/>
            <person name="Woodward J."/>
            <person name="Wortman J."/>
            <person name="Adams M.D."/>
            <person name="Embley T.M."/>
            <person name="Gull K."/>
            <person name="Ullu E."/>
            <person name="Barry J.D."/>
            <person name="Fairlamb A.H."/>
            <person name="Opperdoes F."/>
            <person name="Barrell B.G."/>
            <person name="Donelson J.E."/>
            <person name="Hall N."/>
            <person name="Fraser C.M."/>
            <person name="Melville S.E."/>
            <person name="El-Sayed N.M."/>
        </authorList>
    </citation>
    <scope>NUCLEOTIDE SEQUENCE [LARGE SCALE GENOMIC DNA]</scope>
    <source>
        <strain evidence="8 9">927/4 GUTat10.1</strain>
    </source>
</reference>
<keyword evidence="4 6" id="KW-0689">Ribosomal protein</keyword>
<dbReference type="SUPFAM" id="SSF52313">
    <property type="entry name" value="Ribosomal protein S2"/>
    <property type="match status" value="1"/>
</dbReference>
<evidence type="ECO:0000256" key="4">
    <source>
        <dbReference type="ARBA" id="ARBA00022980"/>
    </source>
</evidence>
<dbReference type="GO" id="GO:0006412">
    <property type="term" value="P:translation"/>
    <property type="evidence" value="ECO:0000255"/>
    <property type="project" value="GeneDB"/>
</dbReference>
<dbReference type="EMBL" id="CH464491">
    <property type="protein sequence ID" value="EAN80043.1"/>
    <property type="molecule type" value="Genomic_DNA"/>
</dbReference>
<reference evidence="11 12" key="4">
    <citation type="journal article" date="2023" name="Nat. Commun.">
        <title>A single pseudouridine on rRNA regulates ribosome structure and function in the mammalian parasite Trypanosoma brucei.</title>
        <authorList>
            <person name="Rajan K.S."/>
            <person name="Madmoni H."/>
            <person name="Bashan A."/>
            <person name="Taoka M."/>
            <person name="Aryal S."/>
            <person name="Nobe Y."/>
            <person name="Doniger T."/>
            <person name="Galili Kostin B."/>
            <person name="Blumberg A."/>
            <person name="Cohen-Chalamish S."/>
            <person name="Schwartz S."/>
            <person name="Rivalta A."/>
            <person name="Zimmerman E."/>
            <person name="Unger R."/>
            <person name="Isobe T."/>
            <person name="Yonath A."/>
            <person name="Michaeli S."/>
        </authorList>
    </citation>
    <scope>STRUCTURE BY ELECTRON MICROSCOPY (2.47 ANGSTROMS)</scope>
</reference>
<dbReference type="RefSeq" id="XP_829155.1">
    <property type="nucleotide sequence ID" value="XM_824062.1"/>
</dbReference>
<dbReference type="PDBsum" id="4V8M"/>
<protein>
    <recommendedName>
        <fullName evidence="6">Small ribosomal subunit protein uS2</fullName>
    </recommendedName>
</protein>
<reference evidence="8 9" key="1">
    <citation type="journal article" date="2005" name="Science">
        <title>Comparative genomics of trypanosomatid parasitic protozoa.</title>
        <authorList>
            <person name="El-Sayed N.M."/>
            <person name="Myler P.J."/>
            <person name="Blandin G."/>
            <person name="Berriman M."/>
            <person name="Crabtree J."/>
            <person name="Aggarwal G."/>
            <person name="Caler E."/>
            <person name="Renauld H."/>
            <person name="Worthey E.A."/>
            <person name="Hertz-Fowler C."/>
            <person name="Ghedin E."/>
            <person name="Peacock C."/>
            <person name="Bartholomeu D.C."/>
            <person name="Haas B.J."/>
            <person name="Tran A.N."/>
            <person name="Wortman J.R."/>
            <person name="Alsmark U.C."/>
            <person name="Angiuoli S."/>
            <person name="Anupama A."/>
            <person name="Badger J."/>
            <person name="Bringaud F."/>
            <person name="Cadag E."/>
            <person name="Carlton J.M."/>
            <person name="Cerqueira G.C."/>
            <person name="Creasy T."/>
            <person name="Delcher A.L."/>
            <person name="Djikeng A."/>
            <person name="Embley T.M."/>
            <person name="Hauser C."/>
            <person name="Ivens A.C."/>
            <person name="Kummerfeld S.K."/>
            <person name="Pereira-Leal J.B."/>
            <person name="Nilsson D."/>
            <person name="Peterson J."/>
            <person name="Salzberg S.L."/>
            <person name="Shallom J."/>
            <person name="Silva J.C."/>
            <person name="Sundaram J."/>
            <person name="Westenberger S."/>
            <person name="White O."/>
            <person name="Melville S.E."/>
            <person name="Donelson J.E."/>
            <person name="Andersson B."/>
            <person name="Stuart K.D."/>
            <person name="Hall N."/>
        </authorList>
    </citation>
    <scope>NUCLEOTIDE SEQUENCE [LARGE SCALE GENOMIC DNA]</scope>
    <source>
        <strain evidence="8 9">927/4 GUTat10.1</strain>
    </source>
</reference>
<comment type="subunit">
    <text evidence="6">Component of the small ribosomal subunit. Mature ribosomes consist of a small (40S) and a large (60S) subunit. The 40S subunit contains about 33 different proteins and 1 molecule of RNA (18S). The 60S subunit contains about 49 different proteins and 3 molecules of RNA (25S, 5.8S and 5S). Interacts with ribosomal protein S21.</text>
</comment>
<keyword evidence="3 6" id="KW-0963">Cytoplasm</keyword>
<evidence type="ECO:0000256" key="7">
    <source>
        <dbReference type="RuleBase" id="RU003631"/>
    </source>
</evidence>
<dbReference type="PRINTS" id="PR00395">
    <property type="entry name" value="RIBOSOMALS2"/>
</dbReference>
<dbReference type="EMDB" id="EMD-17212"/>
<dbReference type="FunFam" id="3.40.50.10490:FF:000012">
    <property type="entry name" value="40S ribosomal protein SA"/>
    <property type="match status" value="1"/>
</dbReference>
<dbReference type="GO" id="GO:0022627">
    <property type="term" value="C:cytosolic small ribosomal subunit"/>
    <property type="evidence" value="ECO:0000318"/>
    <property type="project" value="GO_Central"/>
</dbReference>
<reference evidence="10" key="3">
    <citation type="journal article" date="2013" name="Nature">
        <title>High-resolution cryo-electron microscopy structure of the Trypanosoma brucei ribosome.</title>
        <authorList>
            <person name="Hashem Y."/>
            <person name="des Georges A."/>
            <person name="Fu J."/>
            <person name="Buss S.N."/>
            <person name="Jossinet F."/>
            <person name="Jobe A."/>
            <person name="Zhang Q."/>
            <person name="Liao H.Y."/>
            <person name="Grassucci R.A."/>
            <person name="Bajaj C."/>
            <person name="Westhof E."/>
            <person name="Madison-Antenucci S."/>
            <person name="Frank J."/>
        </authorList>
    </citation>
    <scope>STRUCTURE BY ELECTRON MICROSCOPY (5.57 ANGSTROMS)</scope>
</reference>
<gene>
    <name evidence="8" type="ORF">Tb11.01.2680</name>
</gene>
<dbReference type="eggNOG" id="KOG0830">
    <property type="taxonomic scope" value="Eukaryota"/>
</dbReference>
<evidence type="ECO:0000256" key="1">
    <source>
        <dbReference type="ARBA" id="ARBA00004496"/>
    </source>
</evidence>
<dbReference type="GO" id="GO:0002181">
    <property type="term" value="P:cytoplasmic translation"/>
    <property type="evidence" value="ECO:0000318"/>
    <property type="project" value="GO_Central"/>
</dbReference>
<name>Q383I8_TRYB2</name>
<evidence type="ECO:0000313" key="9">
    <source>
        <dbReference type="Proteomes" id="UP000008524"/>
    </source>
</evidence>
<evidence type="ECO:0000256" key="5">
    <source>
        <dbReference type="ARBA" id="ARBA00023274"/>
    </source>
</evidence>
<dbReference type="Pfam" id="PF00318">
    <property type="entry name" value="Ribosomal_S2"/>
    <property type="match status" value="1"/>
</dbReference>
<dbReference type="NCBIfam" id="TIGR01012">
    <property type="entry name" value="uS2_euk_arch"/>
    <property type="match status" value="1"/>
</dbReference>